<evidence type="ECO:0000313" key="2">
    <source>
        <dbReference type="Proteomes" id="UP000297649"/>
    </source>
</evidence>
<sequence>MALLLLTQASCQSLTSHSGTQGQPTSVSLVRYAQLPNMNIFTENLHSEDIDQYYILTRDDEYRKDTKQTIERIWKYLISSNLIGDDLEKFVKDAQRNFQGAIWQLELTYILNQKFKLLTPKSIGPDIIIDNGSEKIVIDCVASNISGINKVNRNYGQVEYLDQDKRKLRVLESISKKYDTYKKWIEKGIVEPINKFIIAIDTSSIPDSDLVGYPHANLIETVLFGYGKHVFVYNHETGNFTTQYRKQKEIIKENGSSVATNIFEDENYVNISAIIWKNTNFLSEHSLTGNNIFLYKNPIAKEILSLEL</sequence>
<dbReference type="EMBL" id="RQHU01000003">
    <property type="protein sequence ID" value="TGN16848.1"/>
    <property type="molecule type" value="Genomic_DNA"/>
</dbReference>
<keyword evidence="2" id="KW-1185">Reference proteome</keyword>
<protein>
    <submittedName>
        <fullName evidence="1">Uncharacterized protein</fullName>
    </submittedName>
</protein>
<comment type="caution">
    <text evidence="1">The sequence shown here is derived from an EMBL/GenBank/DDBJ whole genome shotgun (WGS) entry which is preliminary data.</text>
</comment>
<accession>A0A6H3NVE4</accession>
<proteinExistence type="predicted"/>
<dbReference type="Proteomes" id="UP000297649">
    <property type="component" value="Unassembled WGS sequence"/>
</dbReference>
<dbReference type="AlphaFoldDB" id="A0A6H3NVE4"/>
<gene>
    <name evidence="1" type="ORF">EHR08_00030</name>
</gene>
<reference evidence="1" key="1">
    <citation type="journal article" date="2019" name="PLoS Negl. Trop. Dis.">
        <title>Revisiting the worldwide diversity of Leptospira species in the environment.</title>
        <authorList>
            <person name="Vincent A.T."/>
            <person name="Schiettekatte O."/>
            <person name="Bourhy P."/>
            <person name="Veyrier F.J."/>
            <person name="Picardeau M."/>
        </authorList>
    </citation>
    <scope>NUCLEOTIDE SEQUENCE [LARGE SCALE GENOMIC DNA]</scope>
    <source>
        <strain evidence="1">201601109</strain>
    </source>
</reference>
<organism evidence="1 2">
    <name type="scientific">Leptospira bandrabouensis</name>
    <dbReference type="NCBI Taxonomy" id="2484903"/>
    <lineage>
        <taxon>Bacteria</taxon>
        <taxon>Pseudomonadati</taxon>
        <taxon>Spirochaetota</taxon>
        <taxon>Spirochaetia</taxon>
        <taxon>Leptospirales</taxon>
        <taxon>Leptospiraceae</taxon>
        <taxon>Leptospira</taxon>
    </lineage>
</organism>
<evidence type="ECO:0000313" key="1">
    <source>
        <dbReference type="EMBL" id="TGN16848.1"/>
    </source>
</evidence>
<name>A0A6H3NVE4_9LEPT</name>